<dbReference type="PANTHER" id="PTHR43820:SF2">
    <property type="entry name" value="ABC TRANSPORTER ATP-BINDING PROTEIN"/>
    <property type="match status" value="1"/>
</dbReference>
<comment type="caution">
    <text evidence="8">The sequence shown here is derived from an EMBL/GenBank/DDBJ whole genome shotgun (WGS) entry which is preliminary data.</text>
</comment>
<dbReference type="SMART" id="SM00382">
    <property type="entry name" value="AAA"/>
    <property type="match status" value="1"/>
</dbReference>
<dbReference type="InterPro" id="IPR052156">
    <property type="entry name" value="BCAA_Transport_ATP-bd_LivF"/>
</dbReference>
<evidence type="ECO:0000259" key="7">
    <source>
        <dbReference type="PROSITE" id="PS50893"/>
    </source>
</evidence>
<proteinExistence type="inferred from homology"/>
<dbReference type="PROSITE" id="PS00211">
    <property type="entry name" value="ABC_TRANSPORTER_1"/>
    <property type="match status" value="1"/>
</dbReference>
<dbReference type="InterPro" id="IPR003439">
    <property type="entry name" value="ABC_transporter-like_ATP-bd"/>
</dbReference>
<reference evidence="8" key="2">
    <citation type="submission" date="2020-09" db="EMBL/GenBank/DDBJ databases">
        <authorList>
            <person name="Sun Q."/>
            <person name="Sedlacek I."/>
        </authorList>
    </citation>
    <scope>NUCLEOTIDE SEQUENCE</scope>
    <source>
        <strain evidence="8">CCM 7086</strain>
    </source>
</reference>
<dbReference type="SUPFAM" id="SSF52540">
    <property type="entry name" value="P-loop containing nucleoside triphosphate hydrolases"/>
    <property type="match status" value="1"/>
</dbReference>
<evidence type="ECO:0000313" key="8">
    <source>
        <dbReference type="EMBL" id="GGC00808.1"/>
    </source>
</evidence>
<evidence type="ECO:0000256" key="6">
    <source>
        <dbReference type="ARBA" id="ARBA00022970"/>
    </source>
</evidence>
<dbReference type="Gene3D" id="3.40.50.300">
    <property type="entry name" value="P-loop containing nucleotide triphosphate hydrolases"/>
    <property type="match status" value="1"/>
</dbReference>
<keyword evidence="5 8" id="KW-0067">ATP-binding</keyword>
<dbReference type="Proteomes" id="UP000620266">
    <property type="component" value="Unassembled WGS sequence"/>
</dbReference>
<keyword evidence="2" id="KW-0813">Transport</keyword>
<dbReference type="PANTHER" id="PTHR43820">
    <property type="entry name" value="HIGH-AFFINITY BRANCHED-CHAIN AMINO ACID TRANSPORT ATP-BINDING PROTEIN LIVF"/>
    <property type="match status" value="1"/>
</dbReference>
<comment type="similarity">
    <text evidence="1">Belongs to the ABC transporter superfamily.</text>
</comment>
<dbReference type="PROSITE" id="PS50893">
    <property type="entry name" value="ABC_TRANSPORTER_2"/>
    <property type="match status" value="1"/>
</dbReference>
<keyword evidence="9" id="KW-1185">Reference proteome</keyword>
<keyword evidence="3" id="KW-1003">Cell membrane</keyword>
<dbReference type="Pfam" id="PF00005">
    <property type="entry name" value="ABC_tran"/>
    <property type="match status" value="1"/>
</dbReference>
<name>A0A8J2ULA9_9BURK</name>
<feature type="domain" description="ABC transporter" evidence="7">
    <location>
        <begin position="5"/>
        <end position="233"/>
    </location>
</feature>
<dbReference type="GO" id="GO:0005524">
    <property type="term" value="F:ATP binding"/>
    <property type="evidence" value="ECO:0007669"/>
    <property type="project" value="UniProtKB-KW"/>
</dbReference>
<dbReference type="AlphaFoldDB" id="A0A8J2ULA9"/>
<dbReference type="RefSeq" id="WP_188394880.1">
    <property type="nucleotide sequence ID" value="NZ_BMCG01000002.1"/>
</dbReference>
<keyword evidence="6" id="KW-0029">Amino-acid transport</keyword>
<keyword evidence="3" id="KW-0472">Membrane</keyword>
<sequence>MSALLEIEDLQAWYGKSHVLRGVGLRIERGEIVGLLGRNGSGRSTLVKAVMGQVQASGSVLFRGEQLLGLPTSRIARAGIGYVAENRDIFPTLTVAQNLTLGVQRSRPGRWSLADALRLFPQLEARMQVAAGVLSGGEQQMLALARAMMGNPELMLIDEPTEGLAPQLVAAIAVFLEELASRGTAVLLIEQKLAIALAVSQRIYLLGHGRVVHHGAPDSLRTQPELSRDWLAV</sequence>
<accession>A0A8J2ULA9</accession>
<dbReference type="GO" id="GO:0015658">
    <property type="term" value="F:branched-chain amino acid transmembrane transporter activity"/>
    <property type="evidence" value="ECO:0007669"/>
    <property type="project" value="TreeGrafter"/>
</dbReference>
<dbReference type="InterPro" id="IPR017871">
    <property type="entry name" value="ABC_transporter-like_CS"/>
</dbReference>
<evidence type="ECO:0000256" key="1">
    <source>
        <dbReference type="ARBA" id="ARBA00005417"/>
    </source>
</evidence>
<dbReference type="CDD" id="cd03224">
    <property type="entry name" value="ABC_TM1139_LivF_branched"/>
    <property type="match status" value="1"/>
</dbReference>
<dbReference type="GO" id="GO:0016887">
    <property type="term" value="F:ATP hydrolysis activity"/>
    <property type="evidence" value="ECO:0007669"/>
    <property type="project" value="InterPro"/>
</dbReference>
<evidence type="ECO:0000256" key="5">
    <source>
        <dbReference type="ARBA" id="ARBA00022840"/>
    </source>
</evidence>
<organism evidence="8 9">
    <name type="scientific">Oxalicibacterium flavum</name>
    <dbReference type="NCBI Taxonomy" id="179467"/>
    <lineage>
        <taxon>Bacteria</taxon>
        <taxon>Pseudomonadati</taxon>
        <taxon>Pseudomonadota</taxon>
        <taxon>Betaproteobacteria</taxon>
        <taxon>Burkholderiales</taxon>
        <taxon>Oxalobacteraceae</taxon>
        <taxon>Oxalicibacterium</taxon>
    </lineage>
</organism>
<keyword evidence="4" id="KW-0547">Nucleotide-binding</keyword>
<dbReference type="EMBL" id="BMCG01000002">
    <property type="protein sequence ID" value="GGC00808.1"/>
    <property type="molecule type" value="Genomic_DNA"/>
</dbReference>
<evidence type="ECO:0000256" key="4">
    <source>
        <dbReference type="ARBA" id="ARBA00022741"/>
    </source>
</evidence>
<evidence type="ECO:0000256" key="3">
    <source>
        <dbReference type="ARBA" id="ARBA00022475"/>
    </source>
</evidence>
<dbReference type="InterPro" id="IPR027417">
    <property type="entry name" value="P-loop_NTPase"/>
</dbReference>
<evidence type="ECO:0000313" key="9">
    <source>
        <dbReference type="Proteomes" id="UP000620266"/>
    </source>
</evidence>
<evidence type="ECO:0000256" key="2">
    <source>
        <dbReference type="ARBA" id="ARBA00022448"/>
    </source>
</evidence>
<reference evidence="8" key="1">
    <citation type="journal article" date="2014" name="Int. J. Syst. Evol. Microbiol.">
        <title>Complete genome sequence of Corynebacterium casei LMG S-19264T (=DSM 44701T), isolated from a smear-ripened cheese.</title>
        <authorList>
            <consortium name="US DOE Joint Genome Institute (JGI-PGF)"/>
            <person name="Walter F."/>
            <person name="Albersmeier A."/>
            <person name="Kalinowski J."/>
            <person name="Ruckert C."/>
        </authorList>
    </citation>
    <scope>NUCLEOTIDE SEQUENCE</scope>
    <source>
        <strain evidence="8">CCM 7086</strain>
    </source>
</reference>
<gene>
    <name evidence="8" type="ORF">GCM10007205_07630</name>
</gene>
<dbReference type="GO" id="GO:0015807">
    <property type="term" value="P:L-amino acid transport"/>
    <property type="evidence" value="ECO:0007669"/>
    <property type="project" value="TreeGrafter"/>
</dbReference>
<protein>
    <submittedName>
        <fullName evidence="8">ABC transporter ATP-binding protein</fullName>
    </submittedName>
</protein>
<dbReference type="InterPro" id="IPR003593">
    <property type="entry name" value="AAA+_ATPase"/>
</dbReference>